<name>A0A5K0U857_9VIRU</name>
<evidence type="ECO:0000313" key="4">
    <source>
        <dbReference type="Proteomes" id="UP000594342"/>
    </source>
</evidence>
<keyword evidence="4" id="KW-1185">Reference proteome</keyword>
<protein>
    <recommendedName>
        <fullName evidence="2">PLOD1-3-like GT domain-containing protein</fullName>
    </recommendedName>
</protein>
<evidence type="ECO:0000313" key="3">
    <source>
        <dbReference type="EMBL" id="VBB17562.1"/>
    </source>
</evidence>
<keyword evidence="1" id="KW-0472">Membrane</keyword>
<feature type="domain" description="PLOD1-3-like GT" evidence="2">
    <location>
        <begin position="2"/>
        <end position="164"/>
    </location>
</feature>
<dbReference type="InterPro" id="IPR057589">
    <property type="entry name" value="GT_PLOD"/>
</dbReference>
<evidence type="ECO:0000259" key="2">
    <source>
        <dbReference type="Pfam" id="PF25342"/>
    </source>
</evidence>
<keyword evidence="1" id="KW-1133">Transmembrane helix</keyword>
<organism evidence="3 4">
    <name type="scientific">Yasminevirus sp. GU-2018</name>
    <dbReference type="NCBI Taxonomy" id="2420051"/>
    <lineage>
        <taxon>Viruses</taxon>
        <taxon>Varidnaviria</taxon>
        <taxon>Bamfordvirae</taxon>
        <taxon>Nucleocytoviricota</taxon>
        <taxon>Megaviricetes</taxon>
        <taxon>Imitervirales</taxon>
        <taxon>Mimiviridae</taxon>
        <taxon>Klosneuvirinae</taxon>
        <taxon>Yasminevirus</taxon>
        <taxon>Yasminevirus saudimassiliense</taxon>
    </lineage>
</organism>
<sequence length="316" mass="36004">MKLSVITIATHYDAYLAPLEEIAKKKGIVIEIIGLGQKWQGFTWITELAMNHIKEHHNDPDDIVMIIDGFDVLLLGSPDEILEKYKSFNKDIVFSTEIPQSQPNPNYIVNIVYPFTKYFVFGMRTNNPMINAGCTIGRGPQMARLLGDILKMSKRINSTDNQVCLNQVDLSSYSHAYDFDSKIFWIWGATSVKELLSMGVMTSSLPEMYSGCTVDDTGRVVFDKKINNENIKPCVVHGVAQRDMRYLCKKNGVNVDHKKRVYSQLLTVNWLSFVKKILLFLFIAVALYVAWYTIPSMMETVDVITEAEQEFLNSLM</sequence>
<evidence type="ECO:0000256" key="1">
    <source>
        <dbReference type="SAM" id="Phobius"/>
    </source>
</evidence>
<gene>
    <name evidence="3" type="ORF">YASMINEVIRUS_24</name>
</gene>
<dbReference type="Proteomes" id="UP000594342">
    <property type="component" value="Unassembled WGS sequence"/>
</dbReference>
<dbReference type="CDD" id="cd22997">
    <property type="entry name" value="GT_LH"/>
    <property type="match status" value="1"/>
</dbReference>
<reference evidence="3 4" key="1">
    <citation type="submission" date="2018-10" db="EMBL/GenBank/DDBJ databases">
        <authorList>
            <consortium name="IHU Genomes"/>
        </authorList>
    </citation>
    <scope>NUCLEOTIDE SEQUENCE [LARGE SCALE GENOMIC DNA]</scope>
    <source>
        <strain evidence="3 4">A1</strain>
    </source>
</reference>
<proteinExistence type="predicted"/>
<keyword evidence="1" id="KW-0812">Transmembrane</keyword>
<feature type="transmembrane region" description="Helical" evidence="1">
    <location>
        <begin position="277"/>
        <end position="294"/>
    </location>
</feature>
<dbReference type="Pfam" id="PF25342">
    <property type="entry name" value="GT_PLOD"/>
    <property type="match status" value="1"/>
</dbReference>
<dbReference type="EMBL" id="UPSH01000001">
    <property type="protein sequence ID" value="VBB17562.1"/>
    <property type="molecule type" value="Genomic_DNA"/>
</dbReference>
<comment type="caution">
    <text evidence="3">The sequence shown here is derived from an EMBL/GenBank/DDBJ whole genome shotgun (WGS) entry which is preliminary data.</text>
</comment>
<accession>A0A5K0U857</accession>